<evidence type="ECO:0008006" key="3">
    <source>
        <dbReference type="Google" id="ProtNLM"/>
    </source>
</evidence>
<dbReference type="SUPFAM" id="SSF52047">
    <property type="entry name" value="RNI-like"/>
    <property type="match status" value="1"/>
</dbReference>
<protein>
    <recommendedName>
        <fullName evidence="3">F-box domain-containing protein</fullName>
    </recommendedName>
</protein>
<feature type="non-terminal residue" evidence="1">
    <location>
        <position position="502"/>
    </location>
</feature>
<name>D8PVB8_SCHCM</name>
<dbReference type="VEuPathDB" id="FungiDB:SCHCODRAFT_02743365"/>
<dbReference type="EMBL" id="GL377303">
    <property type="protein sequence ID" value="EFJ00007.1"/>
    <property type="molecule type" value="Genomic_DNA"/>
</dbReference>
<proteinExistence type="predicted"/>
<dbReference type="KEGG" id="scm:SCHCO_02743365"/>
<dbReference type="InterPro" id="IPR032675">
    <property type="entry name" value="LRR_dom_sf"/>
</dbReference>
<reference evidence="1 2" key="1">
    <citation type="journal article" date="2010" name="Nat. Biotechnol.">
        <title>Genome sequence of the model mushroom Schizophyllum commune.</title>
        <authorList>
            <person name="Ohm R.A."/>
            <person name="de Jong J.F."/>
            <person name="Lugones L.G."/>
            <person name="Aerts A."/>
            <person name="Kothe E."/>
            <person name="Stajich J.E."/>
            <person name="de Vries R.P."/>
            <person name="Record E."/>
            <person name="Levasseur A."/>
            <person name="Baker S.E."/>
            <person name="Bartholomew K.A."/>
            <person name="Coutinho P.M."/>
            <person name="Erdmann S."/>
            <person name="Fowler T.J."/>
            <person name="Gathman A.C."/>
            <person name="Lombard V."/>
            <person name="Henrissat B."/>
            <person name="Knabe N."/>
            <person name="Kuees U."/>
            <person name="Lilly W.W."/>
            <person name="Lindquist E."/>
            <person name="Lucas S."/>
            <person name="Magnuson J.K."/>
            <person name="Piumi F."/>
            <person name="Raudaskoski M."/>
            <person name="Salamov A."/>
            <person name="Schmutz J."/>
            <person name="Schwarze F.W.M.R."/>
            <person name="vanKuyk P.A."/>
            <person name="Horton J.S."/>
            <person name="Grigoriev I.V."/>
            <person name="Woesten H.A.B."/>
        </authorList>
    </citation>
    <scope>NUCLEOTIDE SEQUENCE [LARGE SCALE GENOMIC DNA]</scope>
    <source>
        <strain evidence="2">H4-8 / FGSC 9210</strain>
    </source>
</reference>
<dbReference type="Proteomes" id="UP000007431">
    <property type="component" value="Unassembled WGS sequence"/>
</dbReference>
<evidence type="ECO:0000313" key="2">
    <source>
        <dbReference type="Proteomes" id="UP000007431"/>
    </source>
</evidence>
<dbReference type="OMA" id="HIRICIM"/>
<dbReference type="OrthoDB" id="2963946at2759"/>
<gene>
    <name evidence="1" type="ORF">SCHCODRAFT_105141</name>
</gene>
<dbReference type="AlphaFoldDB" id="D8PVB8"/>
<dbReference type="InParanoid" id="D8PVB8"/>
<sequence length="502" mass="56728">MFLFGVCDTQIEDDKGVASTMRRNFTFACQRPVNDLSAFQQEPMLAQSVLTMTPQPPKHSAYVAVQASSIDTLPAEILADVFALCIADLPTDHNFLDTSLCPWTLGQVCHRWRVIVARHSSHLWRILRVRLRCARFDSPFVAWQHQLFRKALSHSHDHPLDLDLDATTCHAQVYANALQALQAQAPRWRNITIVLPRWCGSWHVVHGNFPQLEFFGIEGSRDVLTHGDGCINLCNAPKLRGLRIGRLPSDLSICVPWQQLKVLHDADAYASYGTLLQQLSHCRNLEEFKFYTEYSILDQPGDELPTEKITLCHLRSLEIVTAPADEYPCGLLHSLTTPSLKELSTTISDQEQLLEFTIFSSALLWRSSAPLTKLVLNAEGYVEINDAFGLLFKFAPHLTTLDITGDFVRCFFDLLLEREEGDDRKFKYIPHLTDLKLHATDASDVRGMRQVLKTRFLQSGEGAHEPACCRRMEVWMVAVTTDCAISNDREYLVLSCEVGGTC</sequence>
<dbReference type="RefSeq" id="XP_003034909.1">
    <property type="nucleotide sequence ID" value="XM_003034863.1"/>
</dbReference>
<organism evidence="2">
    <name type="scientific">Schizophyllum commune (strain H4-8 / FGSC 9210)</name>
    <name type="common">Split gill fungus</name>
    <dbReference type="NCBI Taxonomy" id="578458"/>
    <lineage>
        <taxon>Eukaryota</taxon>
        <taxon>Fungi</taxon>
        <taxon>Dikarya</taxon>
        <taxon>Basidiomycota</taxon>
        <taxon>Agaricomycotina</taxon>
        <taxon>Agaricomycetes</taxon>
        <taxon>Agaricomycetidae</taxon>
        <taxon>Agaricales</taxon>
        <taxon>Schizophyllaceae</taxon>
        <taxon>Schizophyllum</taxon>
    </lineage>
</organism>
<accession>D8PVB8</accession>
<evidence type="ECO:0000313" key="1">
    <source>
        <dbReference type="EMBL" id="EFJ00007.1"/>
    </source>
</evidence>
<dbReference type="HOGENOM" id="CLU_543100_0_0_1"/>
<keyword evidence="2" id="KW-1185">Reference proteome</keyword>
<dbReference type="Gene3D" id="3.80.10.10">
    <property type="entry name" value="Ribonuclease Inhibitor"/>
    <property type="match status" value="1"/>
</dbReference>
<dbReference type="GeneID" id="9587392"/>